<feature type="binding site" description="axial binding residue" evidence="6">
    <location>
        <position position="63"/>
    </location>
    <ligand>
        <name>heme c</name>
        <dbReference type="ChEBI" id="CHEBI:61717"/>
        <label>1</label>
    </ligand>
    <ligandPart>
        <name>Fe</name>
        <dbReference type="ChEBI" id="CHEBI:18248"/>
    </ligandPart>
</feature>
<dbReference type="AlphaFoldDB" id="A0A9D1QZW6"/>
<evidence type="ECO:0000256" key="7">
    <source>
        <dbReference type="SAM" id="SignalP"/>
    </source>
</evidence>
<keyword evidence="7" id="KW-0732">Signal</keyword>
<accession>A0A9D1QZW6</accession>
<feature type="signal peptide" evidence="7">
    <location>
        <begin position="1"/>
        <end position="20"/>
    </location>
</feature>
<dbReference type="GO" id="GO:0009055">
    <property type="term" value="F:electron transfer activity"/>
    <property type="evidence" value="ECO:0007669"/>
    <property type="project" value="InterPro"/>
</dbReference>
<feature type="binding site" description="axial binding residue" evidence="6">
    <location>
        <position position="65"/>
    </location>
    <ligand>
        <name>heme c</name>
        <dbReference type="ChEBI" id="CHEBI:61717"/>
        <label>1</label>
    </ligand>
    <ligandPart>
        <name>Fe</name>
        <dbReference type="ChEBI" id="CHEBI:18248"/>
    </ligandPart>
</feature>
<organism evidence="9 10">
    <name type="scientific">Candidatus Bilophila faecipullorum</name>
    <dbReference type="NCBI Taxonomy" id="2838482"/>
    <lineage>
        <taxon>Bacteria</taxon>
        <taxon>Pseudomonadati</taxon>
        <taxon>Thermodesulfobacteriota</taxon>
        <taxon>Desulfovibrionia</taxon>
        <taxon>Desulfovibrionales</taxon>
        <taxon>Desulfovibrionaceae</taxon>
        <taxon>Bilophila</taxon>
    </lineage>
</organism>
<dbReference type="SUPFAM" id="SSF48695">
    <property type="entry name" value="Multiheme cytochromes"/>
    <property type="match status" value="1"/>
</dbReference>
<dbReference type="PRINTS" id="PR00609">
    <property type="entry name" value="CYTOCHROMEC3"/>
</dbReference>
<feature type="binding site" description="axial binding residue" evidence="6">
    <location>
        <position position="81"/>
    </location>
    <ligand>
        <name>heme c</name>
        <dbReference type="ChEBI" id="CHEBI:61717"/>
        <label>1</label>
    </ligand>
    <ligandPart>
        <name>Fe</name>
        <dbReference type="ChEBI" id="CHEBI:18248"/>
    </ligandPart>
</feature>
<dbReference type="InterPro" id="IPR020942">
    <property type="entry name" value="Cyt_c_III_dom"/>
</dbReference>
<feature type="binding site" description="axial binding residue" evidence="6">
    <location>
        <position position="132"/>
    </location>
    <ligand>
        <name>heme c</name>
        <dbReference type="ChEBI" id="CHEBI:61717"/>
        <label>1</label>
    </ligand>
    <ligandPart>
        <name>Fe</name>
        <dbReference type="ChEBI" id="CHEBI:18248"/>
    </ligandPart>
</feature>
<feature type="binding site" description="covalent" evidence="6">
    <location>
        <position position="64"/>
    </location>
    <ligand>
        <name>heme c</name>
        <dbReference type="ChEBI" id="CHEBI:61717"/>
        <label>1</label>
    </ligand>
</feature>
<comment type="caution">
    <text evidence="9">The sequence shown here is derived from an EMBL/GenBank/DDBJ whole genome shotgun (WGS) entry which is preliminary data.</text>
</comment>
<dbReference type="CDD" id="cd08168">
    <property type="entry name" value="Cytochrom_C3"/>
    <property type="match status" value="1"/>
</dbReference>
<dbReference type="GO" id="GO:0046872">
    <property type="term" value="F:metal ion binding"/>
    <property type="evidence" value="ECO:0007669"/>
    <property type="project" value="UniProtKB-KW"/>
</dbReference>
<protein>
    <submittedName>
        <fullName evidence="9">Cytochrome c3 family protein</fullName>
    </submittedName>
</protein>
<reference evidence="9" key="2">
    <citation type="submission" date="2021-04" db="EMBL/GenBank/DDBJ databases">
        <authorList>
            <person name="Gilroy R."/>
        </authorList>
    </citation>
    <scope>NUCLEOTIDE SEQUENCE</scope>
    <source>
        <strain evidence="9">ChiSxjej5B17-1746</strain>
    </source>
</reference>
<keyword evidence="5 6" id="KW-0408">Iron</keyword>
<evidence type="ECO:0000256" key="3">
    <source>
        <dbReference type="ARBA" id="ARBA00022723"/>
    </source>
</evidence>
<evidence type="ECO:0000259" key="8">
    <source>
        <dbReference type="Pfam" id="PF02085"/>
    </source>
</evidence>
<dbReference type="Pfam" id="PF02085">
    <property type="entry name" value="Cytochrom_CIII"/>
    <property type="match status" value="1"/>
</dbReference>
<feature type="binding site" description="axial binding residue" evidence="6">
    <location>
        <position position="76"/>
    </location>
    <ligand>
        <name>heme c</name>
        <dbReference type="ChEBI" id="CHEBI:61717"/>
        <label>1</label>
    </ligand>
    <ligandPart>
        <name>Fe</name>
        <dbReference type="ChEBI" id="CHEBI:18248"/>
    </ligandPart>
</feature>
<feature type="binding site" description="covalent" evidence="6">
    <location>
        <position position="133"/>
    </location>
    <ligand>
        <name>heme c</name>
        <dbReference type="ChEBI" id="CHEBI:61717"/>
        <label>4</label>
    </ligand>
</feature>
<keyword evidence="4" id="KW-0249">Electron transport</keyword>
<evidence type="ECO:0000256" key="4">
    <source>
        <dbReference type="ARBA" id="ARBA00022982"/>
    </source>
</evidence>
<dbReference type="EMBL" id="DXGI01000149">
    <property type="protein sequence ID" value="HIW78324.1"/>
    <property type="molecule type" value="Genomic_DNA"/>
</dbReference>
<evidence type="ECO:0000256" key="5">
    <source>
        <dbReference type="ARBA" id="ARBA00023004"/>
    </source>
</evidence>
<dbReference type="Gene3D" id="3.90.10.10">
    <property type="entry name" value="Cytochrome C3"/>
    <property type="match status" value="1"/>
</dbReference>
<dbReference type="GO" id="GO:0020037">
    <property type="term" value="F:heme binding"/>
    <property type="evidence" value="ECO:0007669"/>
    <property type="project" value="InterPro"/>
</dbReference>
<feature type="domain" description="Class III cytochrome C" evidence="8">
    <location>
        <begin position="29"/>
        <end position="133"/>
    </location>
</feature>
<feature type="binding site" description="axial binding residue" evidence="6">
    <location>
        <position position="60"/>
    </location>
    <ligand>
        <name>heme c</name>
        <dbReference type="ChEBI" id="CHEBI:61717"/>
        <label>1</label>
    </ligand>
    <ligandPart>
        <name>Fe</name>
        <dbReference type="ChEBI" id="CHEBI:18248"/>
    </ligandPart>
</feature>
<gene>
    <name evidence="9" type="ORF">H9874_04170</name>
</gene>
<evidence type="ECO:0000313" key="10">
    <source>
        <dbReference type="Proteomes" id="UP000824264"/>
    </source>
</evidence>
<dbReference type="InterPro" id="IPR002322">
    <property type="entry name" value="Cyt_c_III"/>
</dbReference>
<feature type="binding site" description="axial binding residue" evidence="6">
    <location>
        <position position="82"/>
    </location>
    <ligand>
        <name>heme c</name>
        <dbReference type="ChEBI" id="CHEBI:61717"/>
        <label>1</label>
    </ligand>
    <ligandPart>
        <name>Fe</name>
        <dbReference type="ChEBI" id="CHEBI:18248"/>
    </ligandPart>
</feature>
<evidence type="ECO:0000313" key="9">
    <source>
        <dbReference type="EMBL" id="HIW78324.1"/>
    </source>
</evidence>
<dbReference type="InterPro" id="IPR036280">
    <property type="entry name" value="Multihaem_cyt_sf"/>
</dbReference>
<keyword evidence="3 6" id="KW-0479">Metal-binding</keyword>
<feature type="binding site" description="axial binding residue" evidence="6">
    <location>
        <position position="112"/>
    </location>
    <ligand>
        <name>heme c</name>
        <dbReference type="ChEBI" id="CHEBI:61717"/>
        <label>1</label>
    </ligand>
    <ligandPart>
        <name>Fe</name>
        <dbReference type="ChEBI" id="CHEBI:18248"/>
    </ligandPart>
</feature>
<feature type="binding site" description="axial binding residue" evidence="6">
    <location>
        <position position="52"/>
    </location>
    <ligand>
        <name>heme c</name>
        <dbReference type="ChEBI" id="CHEBI:61717"/>
        <label>1</label>
    </ligand>
    <ligandPart>
        <name>Fe</name>
        <dbReference type="ChEBI" id="CHEBI:18248"/>
    </ligandPart>
</feature>
<feature type="binding site" description="axial binding residue" evidence="6">
    <location>
        <position position="55"/>
    </location>
    <ligand>
        <name>heme c</name>
        <dbReference type="ChEBI" id="CHEBI:61717"/>
        <label>1</label>
    </ligand>
    <ligandPart>
        <name>Fe</name>
        <dbReference type="ChEBI" id="CHEBI:18248"/>
    </ligandPart>
</feature>
<sequence>MKRLMLCALVIAGLCIPVMAADAPTPEQKALTEKPMTMDKTGQAKRQVIFNHSSHAQTDCAVCHHKAVEGNIYVGCAVPGCHDNFDKKDKSEHSYYQMAHNKKSEKSCMGCHQKAAADNPALKEMFKGCNPCHPKK</sequence>
<name>A0A9D1QZW6_9BACT</name>
<evidence type="ECO:0000256" key="6">
    <source>
        <dbReference type="PIRSR" id="PIRSR602322-1"/>
    </source>
</evidence>
<keyword evidence="2 6" id="KW-0349">Heme</keyword>
<feature type="binding site" description="axial binding residue" evidence="6">
    <location>
        <position position="111"/>
    </location>
    <ligand>
        <name>heme c</name>
        <dbReference type="ChEBI" id="CHEBI:61717"/>
        <label>1</label>
    </ligand>
    <ligandPart>
        <name>Fe</name>
        <dbReference type="ChEBI" id="CHEBI:18248"/>
    </ligandPart>
</feature>
<reference evidence="9" key="1">
    <citation type="journal article" date="2021" name="PeerJ">
        <title>Extensive microbial diversity within the chicken gut microbiome revealed by metagenomics and culture.</title>
        <authorList>
            <person name="Gilroy R."/>
            <person name="Ravi A."/>
            <person name="Getino M."/>
            <person name="Pursley I."/>
            <person name="Horton D.L."/>
            <person name="Alikhan N.F."/>
            <person name="Baker D."/>
            <person name="Gharbi K."/>
            <person name="Hall N."/>
            <person name="Watson M."/>
            <person name="Adriaenssens E.M."/>
            <person name="Foster-Nyarko E."/>
            <person name="Jarju S."/>
            <person name="Secka A."/>
            <person name="Antonio M."/>
            <person name="Oren A."/>
            <person name="Chaudhuri R.R."/>
            <person name="La Ragione R."/>
            <person name="Hildebrand F."/>
            <person name="Pallen M.J."/>
        </authorList>
    </citation>
    <scope>NUCLEOTIDE SEQUENCE</scope>
    <source>
        <strain evidence="9">ChiSxjej5B17-1746</strain>
    </source>
</reference>
<comment type="cofactor">
    <cofactor evidence="6">
        <name>heme c</name>
        <dbReference type="ChEBI" id="CHEBI:61717"/>
    </cofactor>
    <text evidence="6">Binds 4 heme c groups covalently per monomer.</text>
</comment>
<feature type="binding site" description="axial binding residue" evidence="6">
    <location>
        <position position="129"/>
    </location>
    <ligand>
        <name>heme c</name>
        <dbReference type="ChEBI" id="CHEBI:61717"/>
        <label>1</label>
    </ligand>
    <ligandPart>
        <name>Fe</name>
        <dbReference type="ChEBI" id="CHEBI:18248"/>
    </ligandPart>
</feature>
<evidence type="ECO:0000256" key="1">
    <source>
        <dbReference type="ARBA" id="ARBA00022448"/>
    </source>
</evidence>
<feature type="binding site" description="axial binding residue" evidence="6">
    <location>
        <position position="108"/>
    </location>
    <ligand>
        <name>heme c</name>
        <dbReference type="ChEBI" id="CHEBI:61717"/>
        <label>1</label>
    </ligand>
    <ligandPart>
        <name>Fe</name>
        <dbReference type="ChEBI" id="CHEBI:18248"/>
    </ligandPart>
</feature>
<evidence type="ECO:0000256" key="2">
    <source>
        <dbReference type="ARBA" id="ARBA00022617"/>
    </source>
</evidence>
<feature type="chain" id="PRO_5038866947" evidence="7">
    <location>
        <begin position="21"/>
        <end position="136"/>
    </location>
</feature>
<proteinExistence type="predicted"/>
<keyword evidence="1" id="KW-0813">Transport</keyword>
<dbReference type="Proteomes" id="UP000824264">
    <property type="component" value="Unassembled WGS sequence"/>
</dbReference>